<name>A0AAV5VG98_9BILA</name>
<comment type="caution">
    <text evidence="1">The sequence shown here is derived from an EMBL/GenBank/DDBJ whole genome shotgun (WGS) entry which is preliminary data.</text>
</comment>
<dbReference type="AlphaFoldDB" id="A0AAV5VG98"/>
<feature type="non-terminal residue" evidence="1">
    <location>
        <position position="91"/>
    </location>
</feature>
<protein>
    <recommendedName>
        <fullName evidence="3">F-box domain-containing protein</fullName>
    </recommendedName>
</protein>
<reference evidence="1" key="1">
    <citation type="submission" date="2023-10" db="EMBL/GenBank/DDBJ databases">
        <title>Genome assembly of Pristionchus species.</title>
        <authorList>
            <person name="Yoshida K."/>
            <person name="Sommer R.J."/>
        </authorList>
    </citation>
    <scope>NUCLEOTIDE SEQUENCE</scope>
    <source>
        <strain evidence="1">RS5133</strain>
    </source>
</reference>
<dbReference type="SUPFAM" id="SSF81383">
    <property type="entry name" value="F-box domain"/>
    <property type="match status" value="1"/>
</dbReference>
<feature type="non-terminal residue" evidence="1">
    <location>
        <position position="1"/>
    </location>
</feature>
<evidence type="ECO:0000313" key="1">
    <source>
        <dbReference type="EMBL" id="GMT17691.1"/>
    </source>
</evidence>
<organism evidence="1 2">
    <name type="scientific">Pristionchus fissidentatus</name>
    <dbReference type="NCBI Taxonomy" id="1538716"/>
    <lineage>
        <taxon>Eukaryota</taxon>
        <taxon>Metazoa</taxon>
        <taxon>Ecdysozoa</taxon>
        <taxon>Nematoda</taxon>
        <taxon>Chromadorea</taxon>
        <taxon>Rhabditida</taxon>
        <taxon>Rhabditina</taxon>
        <taxon>Diplogasteromorpha</taxon>
        <taxon>Diplogasteroidea</taxon>
        <taxon>Neodiplogasteridae</taxon>
        <taxon>Pristionchus</taxon>
    </lineage>
</organism>
<dbReference type="EMBL" id="BTSY01000003">
    <property type="protein sequence ID" value="GMT17691.1"/>
    <property type="molecule type" value="Genomic_DNA"/>
</dbReference>
<dbReference type="InterPro" id="IPR036047">
    <property type="entry name" value="F-box-like_dom_sf"/>
</dbReference>
<sequence length="91" mass="10239">LDVQLVNMSAANTFDVVPSEIISHICMFLSTGQRAKFGETCHRMREVELATPHREFGRISIVWTKEAQSVKTTRVNESCFGKFLYSVEGGN</sequence>
<evidence type="ECO:0008006" key="3">
    <source>
        <dbReference type="Google" id="ProtNLM"/>
    </source>
</evidence>
<dbReference type="CDD" id="cd09917">
    <property type="entry name" value="F-box_SF"/>
    <property type="match status" value="1"/>
</dbReference>
<proteinExistence type="predicted"/>
<dbReference type="Proteomes" id="UP001432322">
    <property type="component" value="Unassembled WGS sequence"/>
</dbReference>
<evidence type="ECO:0000313" key="2">
    <source>
        <dbReference type="Proteomes" id="UP001432322"/>
    </source>
</evidence>
<gene>
    <name evidence="1" type="ORF">PFISCL1PPCAC_8988</name>
</gene>
<accession>A0AAV5VG98</accession>
<keyword evidence="2" id="KW-1185">Reference proteome</keyword>